<evidence type="ECO:0000256" key="5">
    <source>
        <dbReference type="ARBA" id="ARBA00022692"/>
    </source>
</evidence>
<feature type="transmembrane region" description="Helical" evidence="8">
    <location>
        <begin position="117"/>
        <end position="138"/>
    </location>
</feature>
<dbReference type="PANTHER" id="PTHR30445:SF9">
    <property type="match status" value="1"/>
</dbReference>
<dbReference type="InterPro" id="IPR050144">
    <property type="entry name" value="AAE_transporter"/>
</dbReference>
<feature type="transmembrane region" description="Helical" evidence="8">
    <location>
        <begin position="31"/>
        <end position="56"/>
    </location>
</feature>
<dbReference type="NCBIfam" id="TIGR01625">
    <property type="entry name" value="YidE_YbjL_dupl"/>
    <property type="match status" value="1"/>
</dbReference>
<comment type="similarity">
    <text evidence="2">Belongs to the AAE transporter (TC 2.A.81) family.</text>
</comment>
<dbReference type="Pfam" id="PF02080">
    <property type="entry name" value="TrkA_C"/>
    <property type="match status" value="1"/>
</dbReference>
<evidence type="ECO:0000256" key="6">
    <source>
        <dbReference type="ARBA" id="ARBA00022989"/>
    </source>
</evidence>
<dbReference type="EMBL" id="FWFP01000002">
    <property type="protein sequence ID" value="SLN25451.1"/>
    <property type="molecule type" value="Genomic_DNA"/>
</dbReference>
<dbReference type="RefSeq" id="WP_085821544.1">
    <property type="nucleotide sequence ID" value="NZ_FWFP01000002.1"/>
</dbReference>
<evidence type="ECO:0000256" key="8">
    <source>
        <dbReference type="SAM" id="Phobius"/>
    </source>
</evidence>
<dbReference type="Pfam" id="PF06826">
    <property type="entry name" value="Asp-Al_Ex"/>
    <property type="match status" value="2"/>
</dbReference>
<evidence type="ECO:0000313" key="11">
    <source>
        <dbReference type="EMBL" id="SLN25451.1"/>
    </source>
</evidence>
<evidence type="ECO:0000256" key="4">
    <source>
        <dbReference type="ARBA" id="ARBA00022475"/>
    </source>
</evidence>
<sequence>MELIGAIFGTHPELALFCSLAMGYALGKITIGSFTVGSVAGCLLGGVLVGQTGVVVSDDLKQAFFLLFLFSIGYRTGPQFFRSLNFGALPQIAITALLCVVALVVAALLAPLMGLSVGIAAGLLAGGVTESATLGVAIDTFAKTGADPAAQQIFDGEIATGFAVAYFVGVVATIFFHTQLAPRFYGRSLKEACAEHEAELDNNDAPMVSEHRDFEARAYRINPEFAGRTIAEIEARVPPHVRAFFDRVRRGKKILPTTRDMVLETGDIAAIAGLRSYLIDHTSMLGEEVEDPELLDLPVETSDIVVTNKAVVNQTLAELSARPEARTIFLRGIMRSGERLPVFRRVTLHMGDVLTVSGTRSHIEDAAAKLGYLDRETNKTDMVFVAFFILLGGLIGIPALKYGAIELGLGTSVGVLLGGLMAGWLRSVHRTFGFVPEATLWIFDSLGLCVFVACVGITSGPSFVTGVVESGPSLILGSVAIVLLAHGSAVFVGRKVFGINEGVLAGTCCGAGTSAPGLAAVQEAAQSQVPTLGYGLGYAVGNVLLALWGSVIVILLM</sequence>
<dbReference type="InterPro" id="IPR006512">
    <property type="entry name" value="YidE_YbjL"/>
</dbReference>
<dbReference type="AlphaFoldDB" id="A0A1X6YMV6"/>
<organism evidence="11 12">
    <name type="scientific">Ruegeria meonggei</name>
    <dbReference type="NCBI Taxonomy" id="1446476"/>
    <lineage>
        <taxon>Bacteria</taxon>
        <taxon>Pseudomonadati</taxon>
        <taxon>Pseudomonadota</taxon>
        <taxon>Alphaproteobacteria</taxon>
        <taxon>Rhodobacterales</taxon>
        <taxon>Roseobacteraceae</taxon>
        <taxon>Ruegeria</taxon>
    </lineage>
</organism>
<dbReference type="SUPFAM" id="SSF116726">
    <property type="entry name" value="TrkA C-terminal domain-like"/>
    <property type="match status" value="2"/>
</dbReference>
<proteinExistence type="inferred from homology"/>
<dbReference type="Proteomes" id="UP000193778">
    <property type="component" value="Unassembled WGS sequence"/>
</dbReference>
<feature type="transmembrane region" description="Helical" evidence="8">
    <location>
        <begin position="503"/>
        <end position="521"/>
    </location>
</feature>
<feature type="transmembrane region" description="Helical" evidence="8">
    <location>
        <begin position="438"/>
        <end position="459"/>
    </location>
</feature>
<evidence type="ECO:0000256" key="1">
    <source>
        <dbReference type="ARBA" id="ARBA00004651"/>
    </source>
</evidence>
<keyword evidence="12" id="KW-1185">Reference proteome</keyword>
<evidence type="ECO:0000313" key="12">
    <source>
        <dbReference type="Proteomes" id="UP000193778"/>
    </source>
</evidence>
<dbReference type="GO" id="GO:0005886">
    <property type="term" value="C:plasma membrane"/>
    <property type="evidence" value="ECO:0007669"/>
    <property type="project" value="UniProtKB-SubCell"/>
</dbReference>
<feature type="transmembrane region" description="Helical" evidence="8">
    <location>
        <begin position="407"/>
        <end position="426"/>
    </location>
</feature>
<feature type="transmembrane region" description="Helical" evidence="8">
    <location>
        <begin position="87"/>
        <end position="110"/>
    </location>
</feature>
<keyword evidence="3" id="KW-0813">Transport</keyword>
<evidence type="ECO:0000259" key="9">
    <source>
        <dbReference type="Pfam" id="PF02080"/>
    </source>
</evidence>
<dbReference type="OrthoDB" id="5166626at2"/>
<keyword evidence="7 8" id="KW-0472">Membrane</keyword>
<feature type="domain" description="YidE/YbjL duplication" evidence="10">
    <location>
        <begin position="385"/>
        <end position="553"/>
    </location>
</feature>
<feature type="domain" description="YidE/YbjL duplication" evidence="10">
    <location>
        <begin position="16"/>
        <end position="178"/>
    </location>
</feature>
<comment type="subcellular location">
    <subcellularLocation>
        <location evidence="1">Cell membrane</location>
        <topology evidence="1">Multi-pass membrane protein</topology>
    </subcellularLocation>
</comment>
<gene>
    <name evidence="11" type="primary">aspT_2</name>
    <name evidence="11" type="ORF">RUM8411_01033</name>
</gene>
<reference evidence="12" key="1">
    <citation type="submission" date="2017-03" db="EMBL/GenBank/DDBJ databases">
        <authorList>
            <person name="Rodrigo-Torres L."/>
            <person name="Arahal R.D."/>
            <person name="Lucena T."/>
        </authorList>
    </citation>
    <scope>NUCLEOTIDE SEQUENCE [LARGE SCALE GENOMIC DNA]</scope>
    <source>
        <strain evidence="12">CECT 8411</strain>
    </source>
</reference>
<feature type="transmembrane region" description="Helical" evidence="8">
    <location>
        <begin position="382"/>
        <end position="401"/>
    </location>
</feature>
<dbReference type="PANTHER" id="PTHR30445">
    <property type="entry name" value="K(+)_H(+) ANTIPORTER SUBUNIT KHTT"/>
    <property type="match status" value="1"/>
</dbReference>
<feature type="transmembrane region" description="Helical" evidence="8">
    <location>
        <begin position="158"/>
        <end position="177"/>
    </location>
</feature>
<feature type="transmembrane region" description="Helical" evidence="8">
    <location>
        <begin position="533"/>
        <end position="556"/>
    </location>
</feature>
<evidence type="ECO:0000259" key="10">
    <source>
        <dbReference type="Pfam" id="PF06826"/>
    </source>
</evidence>
<name>A0A1X6YMV6_9RHOB</name>
<evidence type="ECO:0000256" key="2">
    <source>
        <dbReference type="ARBA" id="ARBA00009854"/>
    </source>
</evidence>
<keyword evidence="6 8" id="KW-1133">Transmembrane helix</keyword>
<keyword evidence="5 8" id="KW-0812">Transmembrane</keyword>
<dbReference type="GO" id="GO:0006813">
    <property type="term" value="P:potassium ion transport"/>
    <property type="evidence" value="ECO:0007669"/>
    <property type="project" value="InterPro"/>
</dbReference>
<accession>A0A1X6YMV6</accession>
<keyword evidence="4" id="KW-1003">Cell membrane</keyword>
<dbReference type="InterPro" id="IPR006037">
    <property type="entry name" value="RCK_C"/>
</dbReference>
<feature type="domain" description="RCK C-terminal" evidence="9">
    <location>
        <begin position="305"/>
        <end position="371"/>
    </location>
</feature>
<dbReference type="GO" id="GO:0008324">
    <property type="term" value="F:monoatomic cation transmembrane transporter activity"/>
    <property type="evidence" value="ECO:0007669"/>
    <property type="project" value="InterPro"/>
</dbReference>
<protein>
    <submittedName>
        <fullName evidence="11">Aspartate/alanine antiporter</fullName>
    </submittedName>
</protein>
<feature type="transmembrane region" description="Helical" evidence="8">
    <location>
        <begin position="471"/>
        <end position="491"/>
    </location>
</feature>
<evidence type="ECO:0000256" key="7">
    <source>
        <dbReference type="ARBA" id="ARBA00023136"/>
    </source>
</evidence>
<evidence type="ECO:0000256" key="3">
    <source>
        <dbReference type="ARBA" id="ARBA00022448"/>
    </source>
</evidence>
<dbReference type="InterPro" id="IPR036721">
    <property type="entry name" value="RCK_C_sf"/>
</dbReference>